<dbReference type="OMA" id="WCAIAVA"/>
<feature type="region of interest" description="Disordered" evidence="1">
    <location>
        <begin position="1"/>
        <end position="64"/>
    </location>
</feature>
<organism evidence="3 4">
    <name type="scientific">Modestobacter italicus (strain DSM 44449 / CECT 9708 / BC 501)</name>
    <dbReference type="NCBI Taxonomy" id="2732864"/>
    <lineage>
        <taxon>Bacteria</taxon>
        <taxon>Bacillati</taxon>
        <taxon>Actinomycetota</taxon>
        <taxon>Actinomycetes</taxon>
        <taxon>Geodermatophilales</taxon>
        <taxon>Geodermatophilaceae</taxon>
        <taxon>Modestobacter</taxon>
    </lineage>
</organism>
<feature type="compositionally biased region" description="Basic and acidic residues" evidence="1">
    <location>
        <begin position="1"/>
        <end position="14"/>
    </location>
</feature>
<feature type="transmembrane region" description="Helical" evidence="2">
    <location>
        <begin position="206"/>
        <end position="226"/>
    </location>
</feature>
<dbReference type="KEGG" id="mmar:MODMU_4828"/>
<evidence type="ECO:0000256" key="1">
    <source>
        <dbReference type="SAM" id="MobiDB-lite"/>
    </source>
</evidence>
<evidence type="ECO:0000256" key="2">
    <source>
        <dbReference type="SAM" id="Phobius"/>
    </source>
</evidence>
<reference evidence="3 4" key="1">
    <citation type="journal article" date="2012" name="J. Bacteriol.">
        <title>Genome Sequence of Radiation-Resistant Modestobacter marinus Strain BC501, a Representative Actinobacterium That Thrives on Calcareous Stone Surfaces.</title>
        <authorList>
            <person name="Normand P."/>
            <person name="Gury J."/>
            <person name="Pujic P."/>
            <person name="Chouaia B."/>
            <person name="Crotti E."/>
            <person name="Brusetti L."/>
            <person name="Daffonchio D."/>
            <person name="Vacherie B."/>
            <person name="Barbe V."/>
            <person name="Medigue C."/>
            <person name="Calteau A."/>
            <person name="Ghodhbane-Gtari F."/>
            <person name="Essoussi I."/>
            <person name="Nouioui I."/>
            <person name="Abbassi-Ghozzi I."/>
            <person name="Gtari M."/>
        </authorList>
    </citation>
    <scope>NUCLEOTIDE SEQUENCE [LARGE SCALE GENOMIC DNA]</scope>
    <source>
        <strain evidence="4">BC 501</strain>
    </source>
</reference>
<sequence length="233" mass="24511">MSEPVGRYREDDAPPHGSTGYTGAPLPGQPRTEQPTEVVPPTPTREDTVAYPSPRPVDDQRSEDPLDDIAEWEVDGAATEPDYRDTAVVVRRADTLAGLLLLLAGIAAGVSLLVVWVHGGATGLDLLRDGTDDLDTPQQLVDTGSWEVPAVVFGGAVLFVLGLLAYVPAKTHRLLGALALLVSLVVAAAVLVPLADLDWDLQRWAVGSWLAAAVAALGFLGGLKALSTSARLR</sequence>
<keyword evidence="2" id="KW-0812">Transmembrane</keyword>
<keyword evidence="4" id="KW-1185">Reference proteome</keyword>
<dbReference type="EMBL" id="FO203431">
    <property type="protein sequence ID" value="CCH90209.1"/>
    <property type="molecule type" value="Genomic_DNA"/>
</dbReference>
<protein>
    <submittedName>
        <fullName evidence="3">Uncharacterized protein</fullName>
    </submittedName>
</protein>
<keyword evidence="2" id="KW-0472">Membrane</keyword>
<accession>I4F3J6</accession>
<dbReference type="Proteomes" id="UP000006461">
    <property type="component" value="Chromosome"/>
</dbReference>
<evidence type="ECO:0000313" key="3">
    <source>
        <dbReference type="EMBL" id="CCH90209.1"/>
    </source>
</evidence>
<dbReference type="AlphaFoldDB" id="I4F3J6"/>
<feature type="transmembrane region" description="Helical" evidence="2">
    <location>
        <begin position="96"/>
        <end position="117"/>
    </location>
</feature>
<keyword evidence="2" id="KW-1133">Transmembrane helix</keyword>
<dbReference type="OrthoDB" id="9858510at2"/>
<feature type="transmembrane region" description="Helical" evidence="2">
    <location>
        <begin position="174"/>
        <end position="194"/>
    </location>
</feature>
<evidence type="ECO:0000313" key="4">
    <source>
        <dbReference type="Proteomes" id="UP000006461"/>
    </source>
</evidence>
<dbReference type="HOGENOM" id="CLU_1188886_0_0_11"/>
<name>I4F3J6_MODI5</name>
<gene>
    <name evidence="3" type="ordered locus">MODMU_4828</name>
</gene>
<feature type="transmembrane region" description="Helical" evidence="2">
    <location>
        <begin position="148"/>
        <end position="167"/>
    </location>
</feature>
<proteinExistence type="predicted"/>
<dbReference type="STRING" id="477641.MODMU_4828"/>